<evidence type="ECO:0000313" key="3">
    <source>
        <dbReference type="EMBL" id="KAK3328687.1"/>
    </source>
</evidence>
<comment type="caution">
    <text evidence="3">The sequence shown here is derived from an EMBL/GenBank/DDBJ whole genome shotgun (WGS) entry which is preliminary data.</text>
</comment>
<dbReference type="InterPro" id="IPR042098">
    <property type="entry name" value="TauD-like_sf"/>
</dbReference>
<protein>
    <recommendedName>
        <fullName evidence="2">TauD/TfdA-like domain-containing protein</fullName>
    </recommendedName>
</protein>
<dbReference type="SUPFAM" id="SSF51197">
    <property type="entry name" value="Clavaminate synthase-like"/>
    <property type="match status" value="1"/>
</dbReference>
<dbReference type="EMBL" id="JAUEPO010000003">
    <property type="protein sequence ID" value="KAK3328687.1"/>
    <property type="molecule type" value="Genomic_DNA"/>
</dbReference>
<dbReference type="Gene3D" id="3.60.130.10">
    <property type="entry name" value="Clavaminate synthase-like"/>
    <property type="match status" value="1"/>
</dbReference>
<name>A0AAE0IPB3_9PEZI</name>
<reference evidence="3" key="2">
    <citation type="submission" date="2023-06" db="EMBL/GenBank/DDBJ databases">
        <authorList>
            <consortium name="Lawrence Berkeley National Laboratory"/>
            <person name="Haridas S."/>
            <person name="Hensen N."/>
            <person name="Bonometti L."/>
            <person name="Westerberg I."/>
            <person name="Brannstrom I.O."/>
            <person name="Guillou S."/>
            <person name="Cros-Aarteil S."/>
            <person name="Calhoun S."/>
            <person name="Kuo A."/>
            <person name="Mondo S."/>
            <person name="Pangilinan J."/>
            <person name="Riley R."/>
            <person name="Labutti K."/>
            <person name="Andreopoulos B."/>
            <person name="Lipzen A."/>
            <person name="Chen C."/>
            <person name="Yanf M."/>
            <person name="Daum C."/>
            <person name="Ng V."/>
            <person name="Clum A."/>
            <person name="Steindorff A."/>
            <person name="Ohm R."/>
            <person name="Martin F."/>
            <person name="Silar P."/>
            <person name="Natvig D."/>
            <person name="Lalanne C."/>
            <person name="Gautier V."/>
            <person name="Ament-Velasquez S.L."/>
            <person name="Kruys A."/>
            <person name="Hutchinson M.I."/>
            <person name="Powell A.J."/>
            <person name="Barry K."/>
            <person name="Miller A.N."/>
            <person name="Grigoriev I.V."/>
            <person name="Debuchy R."/>
            <person name="Gladieux P."/>
            <person name="Thoren M.H."/>
            <person name="Johannesson H."/>
        </authorList>
    </citation>
    <scope>NUCLEOTIDE SEQUENCE</scope>
    <source>
        <strain evidence="3">SMH4131-1</strain>
    </source>
</reference>
<dbReference type="Pfam" id="PF02668">
    <property type="entry name" value="TauD"/>
    <property type="match status" value="1"/>
</dbReference>
<accession>A0AAE0IPB3</accession>
<dbReference type="InterPro" id="IPR003819">
    <property type="entry name" value="TauD/TfdA-like"/>
</dbReference>
<dbReference type="AlphaFoldDB" id="A0AAE0IPB3"/>
<proteinExistence type="predicted"/>
<evidence type="ECO:0000313" key="4">
    <source>
        <dbReference type="Proteomes" id="UP001286456"/>
    </source>
</evidence>
<evidence type="ECO:0000259" key="2">
    <source>
        <dbReference type="Pfam" id="PF02668"/>
    </source>
</evidence>
<dbReference type="Proteomes" id="UP001286456">
    <property type="component" value="Unassembled WGS sequence"/>
</dbReference>
<dbReference type="PANTHER" id="PTHR10696">
    <property type="entry name" value="GAMMA-BUTYROBETAINE HYDROXYLASE-RELATED"/>
    <property type="match status" value="1"/>
</dbReference>
<keyword evidence="1" id="KW-0560">Oxidoreductase</keyword>
<evidence type="ECO:0000256" key="1">
    <source>
        <dbReference type="ARBA" id="ARBA00023002"/>
    </source>
</evidence>
<dbReference type="PANTHER" id="PTHR10696:SF54">
    <property type="entry name" value="FAMILY OXIDOREDUCTASE, PUTATIVE (AFU_ORTHOLOGUE AFUA_4G13850)-RELATED"/>
    <property type="match status" value="1"/>
</dbReference>
<keyword evidence="4" id="KW-1185">Reference proteome</keyword>
<dbReference type="GO" id="GO:0016491">
    <property type="term" value="F:oxidoreductase activity"/>
    <property type="evidence" value="ECO:0007669"/>
    <property type="project" value="UniProtKB-KW"/>
</dbReference>
<organism evidence="3 4">
    <name type="scientific">Cercophora scortea</name>
    <dbReference type="NCBI Taxonomy" id="314031"/>
    <lineage>
        <taxon>Eukaryota</taxon>
        <taxon>Fungi</taxon>
        <taxon>Dikarya</taxon>
        <taxon>Ascomycota</taxon>
        <taxon>Pezizomycotina</taxon>
        <taxon>Sordariomycetes</taxon>
        <taxon>Sordariomycetidae</taxon>
        <taxon>Sordariales</taxon>
        <taxon>Lasiosphaeriaceae</taxon>
        <taxon>Cercophora</taxon>
    </lineage>
</organism>
<sequence>MAALSLDPQPLGLDRYSLELPSDDADLSLGKAQAGGFSLGEALPGFPDRYSGARVWTGSEMALKQHEWVSILSDQDRAHIQAALRHFQSLHLGPDSISPETFPLPQDLSRRLRELSGDCYNGRGFGILRGLRAITGAYTDEEQILVFAGVSSHVARERGFQDVNREVVICHVVSEDMRPGAKEQDLRPAFTNGRLSFHTDLGDILALYAMDVSDTGGETMIVSSSQIYNELAQIRPDLLQELAKNWAFFHSQDYETDGSPLITNVPGDNDNDKLVFQYSRLPVTGFRNTGANSSLPTPTPTRLEAMALVEVLAWKHALALPRESGDIAFINNLCLMHGRTPFDLDAAGNPLPSRRHLAKLMLRDPERTWDLPETLGWYAERVYGPNREDGRREETWLMKVGADKEGRPDGNIWAGAGGHSNG</sequence>
<dbReference type="InterPro" id="IPR050411">
    <property type="entry name" value="AlphaKG_dependent_hydroxylases"/>
</dbReference>
<feature type="domain" description="TauD/TfdA-like" evidence="2">
    <location>
        <begin position="92"/>
        <end position="358"/>
    </location>
</feature>
<gene>
    <name evidence="3" type="ORF">B0T19DRAFT_442576</name>
</gene>
<reference evidence="3" key="1">
    <citation type="journal article" date="2023" name="Mol. Phylogenet. Evol.">
        <title>Genome-scale phylogeny and comparative genomics of the fungal order Sordariales.</title>
        <authorList>
            <person name="Hensen N."/>
            <person name="Bonometti L."/>
            <person name="Westerberg I."/>
            <person name="Brannstrom I.O."/>
            <person name="Guillou S."/>
            <person name="Cros-Aarteil S."/>
            <person name="Calhoun S."/>
            <person name="Haridas S."/>
            <person name="Kuo A."/>
            <person name="Mondo S."/>
            <person name="Pangilinan J."/>
            <person name="Riley R."/>
            <person name="LaButti K."/>
            <person name="Andreopoulos B."/>
            <person name="Lipzen A."/>
            <person name="Chen C."/>
            <person name="Yan M."/>
            <person name="Daum C."/>
            <person name="Ng V."/>
            <person name="Clum A."/>
            <person name="Steindorff A."/>
            <person name="Ohm R.A."/>
            <person name="Martin F."/>
            <person name="Silar P."/>
            <person name="Natvig D.O."/>
            <person name="Lalanne C."/>
            <person name="Gautier V."/>
            <person name="Ament-Velasquez S.L."/>
            <person name="Kruys A."/>
            <person name="Hutchinson M.I."/>
            <person name="Powell A.J."/>
            <person name="Barry K."/>
            <person name="Miller A.N."/>
            <person name="Grigoriev I.V."/>
            <person name="Debuchy R."/>
            <person name="Gladieux P."/>
            <person name="Hiltunen Thoren M."/>
            <person name="Johannesson H."/>
        </authorList>
    </citation>
    <scope>NUCLEOTIDE SEQUENCE</scope>
    <source>
        <strain evidence="3">SMH4131-1</strain>
    </source>
</reference>